<protein>
    <recommendedName>
        <fullName evidence="5">UDP-N-acetylglucosamine kinase</fullName>
        <ecNumber evidence="2">2.7.1.176</ecNumber>
    </recommendedName>
    <alternativeName>
        <fullName evidence="5">UDP-N-acetylglucosamine kinase</fullName>
    </alternativeName>
</protein>
<feature type="compositionally biased region" description="Basic and acidic residues" evidence="7">
    <location>
        <begin position="328"/>
        <end position="341"/>
    </location>
</feature>
<evidence type="ECO:0000256" key="3">
    <source>
        <dbReference type="ARBA" id="ARBA00022741"/>
    </source>
</evidence>
<evidence type="ECO:0000256" key="4">
    <source>
        <dbReference type="ARBA" id="ARBA00022840"/>
    </source>
</evidence>
<feature type="compositionally biased region" description="Basic and acidic residues" evidence="7">
    <location>
        <begin position="416"/>
        <end position="428"/>
    </location>
</feature>
<keyword evidence="4" id="KW-0067">ATP-binding</keyword>
<evidence type="ECO:0000256" key="7">
    <source>
        <dbReference type="SAM" id="MobiDB-lite"/>
    </source>
</evidence>
<dbReference type="Gene3D" id="3.40.50.300">
    <property type="entry name" value="P-loop containing nucleotide triphosphate hydrolases"/>
    <property type="match status" value="1"/>
</dbReference>
<evidence type="ECO:0000256" key="1">
    <source>
        <dbReference type="ARBA" id="ARBA00009104"/>
    </source>
</evidence>
<keyword evidence="10" id="KW-1185">Reference proteome</keyword>
<comment type="catalytic activity">
    <reaction evidence="6">
        <text>UDP-N-acetyl-alpha-D-glucosamine + ATP = UDP-N-acetyl-alpha-D-glucosamine 3'-phosphate + ADP + H(+)</text>
        <dbReference type="Rhea" id="RHEA:32671"/>
        <dbReference type="ChEBI" id="CHEBI:15378"/>
        <dbReference type="ChEBI" id="CHEBI:30616"/>
        <dbReference type="ChEBI" id="CHEBI:57705"/>
        <dbReference type="ChEBI" id="CHEBI:64353"/>
        <dbReference type="ChEBI" id="CHEBI:456216"/>
        <dbReference type="EC" id="2.7.1.176"/>
    </reaction>
</comment>
<gene>
    <name evidence="9" type="ORF">GCM10012280_62040</name>
</gene>
<dbReference type="InterPro" id="IPR010488">
    <property type="entry name" value="Zeta_toxin_domain"/>
</dbReference>
<dbReference type="EC" id="2.7.1.176" evidence="2"/>
<dbReference type="GO" id="GO:0016301">
    <property type="term" value="F:kinase activity"/>
    <property type="evidence" value="ECO:0007669"/>
    <property type="project" value="InterPro"/>
</dbReference>
<feature type="region of interest" description="Disordered" evidence="7">
    <location>
        <begin position="322"/>
        <end position="428"/>
    </location>
</feature>
<dbReference type="Pfam" id="PF06414">
    <property type="entry name" value="Zeta_toxin"/>
    <property type="match status" value="1"/>
</dbReference>
<reference evidence="9" key="1">
    <citation type="journal article" date="2014" name="Int. J. Syst. Evol. Microbiol.">
        <title>Complete genome sequence of Corynebacterium casei LMG S-19264T (=DSM 44701T), isolated from a smear-ripened cheese.</title>
        <authorList>
            <consortium name="US DOE Joint Genome Institute (JGI-PGF)"/>
            <person name="Walter F."/>
            <person name="Albersmeier A."/>
            <person name="Kalinowski J."/>
            <person name="Ruckert C."/>
        </authorList>
    </citation>
    <scope>NUCLEOTIDE SEQUENCE</scope>
    <source>
        <strain evidence="9">CGMCC 4.7201</strain>
    </source>
</reference>
<comment type="caution">
    <text evidence="9">The sequence shown here is derived from an EMBL/GenBank/DDBJ whole genome shotgun (WGS) entry which is preliminary data.</text>
</comment>
<feature type="compositionally biased region" description="Low complexity" evidence="7">
    <location>
        <begin position="382"/>
        <end position="396"/>
    </location>
</feature>
<comment type="similarity">
    <text evidence="1">Belongs to the zeta toxin family.</text>
</comment>
<dbReference type="InterPro" id="IPR027417">
    <property type="entry name" value="P-loop_NTPase"/>
</dbReference>
<dbReference type="EMBL" id="BMMS01000037">
    <property type="protein sequence ID" value="GGO98282.1"/>
    <property type="molecule type" value="Genomic_DNA"/>
</dbReference>
<reference evidence="9" key="2">
    <citation type="submission" date="2020-09" db="EMBL/GenBank/DDBJ databases">
        <authorList>
            <person name="Sun Q."/>
            <person name="Zhou Y."/>
        </authorList>
    </citation>
    <scope>NUCLEOTIDE SEQUENCE</scope>
    <source>
        <strain evidence="9">CGMCC 4.7201</strain>
    </source>
</reference>
<dbReference type="GO" id="GO:0005524">
    <property type="term" value="F:ATP binding"/>
    <property type="evidence" value="ECO:0007669"/>
    <property type="project" value="UniProtKB-KW"/>
</dbReference>
<accession>A0A917ZWQ1</accession>
<organism evidence="9 10">
    <name type="scientific">Wenjunlia tyrosinilytica</name>
    <dbReference type="NCBI Taxonomy" id="1544741"/>
    <lineage>
        <taxon>Bacteria</taxon>
        <taxon>Bacillati</taxon>
        <taxon>Actinomycetota</taxon>
        <taxon>Actinomycetes</taxon>
        <taxon>Kitasatosporales</taxon>
        <taxon>Streptomycetaceae</taxon>
        <taxon>Wenjunlia</taxon>
    </lineage>
</organism>
<proteinExistence type="inferred from homology"/>
<evidence type="ECO:0000256" key="2">
    <source>
        <dbReference type="ARBA" id="ARBA00011963"/>
    </source>
</evidence>
<evidence type="ECO:0000256" key="6">
    <source>
        <dbReference type="ARBA" id="ARBA00048178"/>
    </source>
</evidence>
<evidence type="ECO:0000259" key="8">
    <source>
        <dbReference type="Pfam" id="PF06414"/>
    </source>
</evidence>
<feature type="compositionally biased region" description="Polar residues" evidence="7">
    <location>
        <begin position="366"/>
        <end position="377"/>
    </location>
</feature>
<name>A0A917ZWQ1_9ACTN</name>
<dbReference type="AlphaFoldDB" id="A0A917ZWQ1"/>
<sequence length="428" mass="47487">MTEASDYFLTDKQLLDRFEERVKEFVFGGYSPQAEPVLILAGGQPAAGKSQAMAAIQQRHGQGVAVPLTGDELRGFHPRYQELLRESPQVLESATAQASGPWVRMSIDFARDNGYTLILEGVFRDPNMTLGTAREFAAVRFGVEMVALAVREERSRLDALHRFLNPGTGLPGRWTPPELQDLAYRMTPQTVAAAEADAAVRQITVTNRTGVDLYVNERRADGAWSTPAAAVEAIHDERALPLAREEARGWLDRYREVIITFAVEGRVNDASSGVLQRLTQDADTVVQMVDHDPRSPLRTGHQASQTLLRQLATVPMANRGQALPLHLLPDHEITDRSETQRRRQLTPEQRLAEDSIRHQVRERLSAQHSTPGEQRTAGQGPRVSSTAARSRSTTTRQVPPQSGVGGTEQPPHLRRPGNEQERGHRPSR</sequence>
<evidence type="ECO:0000256" key="5">
    <source>
        <dbReference type="ARBA" id="ARBA00032897"/>
    </source>
</evidence>
<feature type="domain" description="Zeta toxin" evidence="8">
    <location>
        <begin position="31"/>
        <end position="217"/>
    </location>
</feature>
<evidence type="ECO:0000313" key="10">
    <source>
        <dbReference type="Proteomes" id="UP000641932"/>
    </source>
</evidence>
<feature type="compositionally biased region" description="Basic and acidic residues" evidence="7">
    <location>
        <begin position="350"/>
        <end position="365"/>
    </location>
</feature>
<dbReference type="Proteomes" id="UP000641932">
    <property type="component" value="Unassembled WGS sequence"/>
</dbReference>
<keyword evidence="3" id="KW-0547">Nucleotide-binding</keyword>
<dbReference type="SUPFAM" id="SSF52540">
    <property type="entry name" value="P-loop containing nucleoside triphosphate hydrolases"/>
    <property type="match status" value="1"/>
</dbReference>
<evidence type="ECO:0000313" key="9">
    <source>
        <dbReference type="EMBL" id="GGO98282.1"/>
    </source>
</evidence>
<dbReference type="RefSeq" id="WP_189135164.1">
    <property type="nucleotide sequence ID" value="NZ_BMMS01000037.1"/>
</dbReference>